<evidence type="ECO:0000256" key="3">
    <source>
        <dbReference type="ARBA" id="ARBA00022475"/>
    </source>
</evidence>
<dbReference type="Gene3D" id="3.40.710.10">
    <property type="entry name" value="DD-peptidase/beta-lactamase superfamily"/>
    <property type="match status" value="1"/>
</dbReference>
<comment type="similarity">
    <text evidence="2">In the N-terminal section; belongs to the glycosyltransferase 51 family.</text>
</comment>
<keyword evidence="11" id="KW-0573">Peptidoglycan synthesis</keyword>
<evidence type="ECO:0000313" key="21">
    <source>
        <dbReference type="EMBL" id="AST94214.1"/>
    </source>
</evidence>
<keyword evidence="9" id="KW-0378">Hydrolase</keyword>
<sequence>MTKYKGIPNLKKLLSDHLFSVLVVPFVIISSLIIGLIGYMLIIYAGNYVIDEKKLVMNSATTLVDENGEFITKLFVENRELVKMDDIPEHVQQAFIAVEDHRFYEHRGIDLKAITRAIYRDIIARSKVEGGSTITQQLAKNIFLTNEKSWLRKTKEAVIAINLEKRYTKEEILEMYLNQIYFGHGVYGIEAASNFYFNETVSNLSVEQGAMLAALPKAPNGYSPINNPTEAKNRRNVVINLLHEHGYLNADEAVTLQRKPLVVDVKEPVELEPYLTYIDMVYEEAEEKYGLSSEELIRGGYEITVPLNKQLQQIAYKHFQNNDYFPGTTDDVEGAFILMDSKDGGLLATIGGRNYVSRGLNRVNVKRQPGSTFKPLVVYGPAIEEEKFLPYSTLKDELLTYGSYEPRNHHNQYVGNVTMYDALKDSLNAPAVWTLNEMGVETGKSYLEKMDLSIKDDGLSIALGGLEEGVTPLQLTKAYRSFNHSGMLMESYVIKQIKNKNGETIGEAKKVQKQVFSAQTAWYMTRMLIAAVEEGSGRAGSWNGELAGKTGTTNSPVKEGAIRDTWFVGYTPEVVGSIWMGYDRTTEEQYLTGGSSYPTRLFKDILREAKLDNTQFKMPQGVKDLEEPIRLVSIEEVDSKLSFHPFHFFTVTLNWEKGQDERIHYHIYSVLDGEHTKVGEVIGENTFEIHHVNVFNVPSYYIVPFNPQTEEQGEPSNEVTPTFR</sequence>
<evidence type="ECO:0000256" key="13">
    <source>
        <dbReference type="ARBA" id="ARBA00023136"/>
    </source>
</evidence>
<dbReference type="RefSeq" id="WP_066420911.1">
    <property type="nucleotide sequence ID" value="NZ_CP018866.1"/>
</dbReference>
<keyword evidence="15" id="KW-0961">Cell wall biogenesis/degradation</keyword>
<dbReference type="InterPro" id="IPR001264">
    <property type="entry name" value="Glyco_trans_51"/>
</dbReference>
<dbReference type="GO" id="GO:0008658">
    <property type="term" value="F:penicillin binding"/>
    <property type="evidence" value="ECO:0007669"/>
    <property type="project" value="InterPro"/>
</dbReference>
<keyword evidence="10" id="KW-0133">Cell shape</keyword>
<keyword evidence="3" id="KW-1003">Cell membrane</keyword>
<accession>A0A223KXS7</accession>
<reference evidence="21 22" key="1">
    <citation type="submission" date="2016-12" db="EMBL/GenBank/DDBJ databases">
        <title>The whole genome sequencing and assembly of Bacillus cohnii DSM 6307T strain.</title>
        <authorList>
            <person name="Lee Y.-J."/>
            <person name="Yi H."/>
            <person name="Bahn Y.-S."/>
            <person name="Kim J.F."/>
            <person name="Lee D.-W."/>
        </authorList>
    </citation>
    <scope>NUCLEOTIDE SEQUENCE [LARGE SCALE GENOMIC DNA]</scope>
    <source>
        <strain evidence="21 22">DSM 6307</strain>
    </source>
</reference>
<comment type="similarity">
    <text evidence="1">In the C-terminal section; belongs to the transpeptidase family.</text>
</comment>
<evidence type="ECO:0000256" key="5">
    <source>
        <dbReference type="ARBA" id="ARBA00022670"/>
    </source>
</evidence>
<dbReference type="GO" id="GO:0030288">
    <property type="term" value="C:outer membrane-bounded periplasmic space"/>
    <property type="evidence" value="ECO:0007669"/>
    <property type="project" value="TreeGrafter"/>
</dbReference>
<evidence type="ECO:0000256" key="1">
    <source>
        <dbReference type="ARBA" id="ARBA00007090"/>
    </source>
</evidence>
<evidence type="ECO:0000256" key="9">
    <source>
        <dbReference type="ARBA" id="ARBA00022801"/>
    </source>
</evidence>
<dbReference type="EMBL" id="CP018866">
    <property type="protein sequence ID" value="AST94214.1"/>
    <property type="molecule type" value="Genomic_DNA"/>
</dbReference>
<evidence type="ECO:0000259" key="19">
    <source>
        <dbReference type="Pfam" id="PF00905"/>
    </source>
</evidence>
<dbReference type="GO" id="GO:0009252">
    <property type="term" value="P:peptidoglycan biosynthetic process"/>
    <property type="evidence" value="ECO:0007669"/>
    <property type="project" value="UniProtKB-KW"/>
</dbReference>
<feature type="domain" description="Glycosyl transferase family 51" evidence="20">
    <location>
        <begin position="68"/>
        <end position="241"/>
    </location>
</feature>
<evidence type="ECO:0000256" key="15">
    <source>
        <dbReference type="ARBA" id="ARBA00023316"/>
    </source>
</evidence>
<dbReference type="InterPro" id="IPR036950">
    <property type="entry name" value="PBP_transglycosylase"/>
</dbReference>
<feature type="transmembrane region" description="Helical" evidence="18">
    <location>
        <begin position="21"/>
        <end position="45"/>
    </location>
</feature>
<dbReference type="SUPFAM" id="SSF56601">
    <property type="entry name" value="beta-lactamase/transpeptidase-like"/>
    <property type="match status" value="1"/>
</dbReference>
<keyword evidence="8 18" id="KW-0812">Transmembrane</keyword>
<dbReference type="GO" id="GO:0009002">
    <property type="term" value="F:serine-type D-Ala-D-Ala carboxypeptidase activity"/>
    <property type="evidence" value="ECO:0007669"/>
    <property type="project" value="UniProtKB-EC"/>
</dbReference>
<dbReference type="Pfam" id="PF00905">
    <property type="entry name" value="Transpeptidase"/>
    <property type="match status" value="1"/>
</dbReference>
<evidence type="ECO:0000256" key="16">
    <source>
        <dbReference type="ARBA" id="ARBA00034000"/>
    </source>
</evidence>
<keyword evidence="7" id="KW-0808">Transferase</keyword>
<dbReference type="InterPro" id="IPR050396">
    <property type="entry name" value="Glycosyltr_51/Transpeptidase"/>
</dbReference>
<gene>
    <name evidence="21" type="ORF">BC6307_04025</name>
</gene>
<keyword evidence="5" id="KW-0645">Protease</keyword>
<evidence type="ECO:0000256" key="6">
    <source>
        <dbReference type="ARBA" id="ARBA00022676"/>
    </source>
</evidence>
<proteinExistence type="inferred from homology"/>
<dbReference type="InterPro" id="IPR012338">
    <property type="entry name" value="Beta-lactam/transpept-like"/>
</dbReference>
<keyword evidence="6" id="KW-0328">Glycosyltransferase</keyword>
<dbReference type="FunFam" id="1.10.3810.10:FF:000001">
    <property type="entry name" value="Penicillin-binding protein 1A"/>
    <property type="match status" value="1"/>
</dbReference>
<protein>
    <submittedName>
        <fullName evidence="21">Penicillin-binding protein</fullName>
    </submittedName>
</protein>
<evidence type="ECO:0000256" key="17">
    <source>
        <dbReference type="ARBA" id="ARBA00049902"/>
    </source>
</evidence>
<dbReference type="Pfam" id="PF00912">
    <property type="entry name" value="Transgly"/>
    <property type="match status" value="1"/>
</dbReference>
<comment type="catalytic activity">
    <reaction evidence="17">
        <text>[GlcNAc-(1-&gt;4)-Mur2Ac(oyl-L-Ala-gamma-D-Glu-L-Lys-D-Ala-D-Ala)](n)-di-trans,octa-cis-undecaprenyl diphosphate + beta-D-GlcNAc-(1-&gt;4)-Mur2Ac(oyl-L-Ala-gamma-D-Glu-L-Lys-D-Ala-D-Ala)-di-trans,octa-cis-undecaprenyl diphosphate = [GlcNAc-(1-&gt;4)-Mur2Ac(oyl-L-Ala-gamma-D-Glu-L-Lys-D-Ala-D-Ala)](n+1)-di-trans,octa-cis-undecaprenyl diphosphate + di-trans,octa-cis-undecaprenyl diphosphate + H(+)</text>
        <dbReference type="Rhea" id="RHEA:23708"/>
        <dbReference type="Rhea" id="RHEA-COMP:9602"/>
        <dbReference type="Rhea" id="RHEA-COMP:9603"/>
        <dbReference type="ChEBI" id="CHEBI:15378"/>
        <dbReference type="ChEBI" id="CHEBI:58405"/>
        <dbReference type="ChEBI" id="CHEBI:60033"/>
        <dbReference type="ChEBI" id="CHEBI:78435"/>
        <dbReference type="EC" id="2.4.99.28"/>
    </reaction>
</comment>
<organism evidence="21 22">
    <name type="scientific">Sutcliffiella cohnii</name>
    <dbReference type="NCBI Taxonomy" id="33932"/>
    <lineage>
        <taxon>Bacteria</taxon>
        <taxon>Bacillati</taxon>
        <taxon>Bacillota</taxon>
        <taxon>Bacilli</taxon>
        <taxon>Bacillales</taxon>
        <taxon>Bacillaceae</taxon>
        <taxon>Sutcliffiella</taxon>
    </lineage>
</organism>
<evidence type="ECO:0000256" key="8">
    <source>
        <dbReference type="ARBA" id="ARBA00022692"/>
    </source>
</evidence>
<dbReference type="GO" id="GO:0008360">
    <property type="term" value="P:regulation of cell shape"/>
    <property type="evidence" value="ECO:0007669"/>
    <property type="project" value="UniProtKB-KW"/>
</dbReference>
<evidence type="ECO:0000256" key="18">
    <source>
        <dbReference type="SAM" id="Phobius"/>
    </source>
</evidence>
<name>A0A223KXS7_9BACI</name>
<keyword evidence="13 18" id="KW-0472">Membrane</keyword>
<keyword evidence="22" id="KW-1185">Reference proteome</keyword>
<evidence type="ECO:0000259" key="20">
    <source>
        <dbReference type="Pfam" id="PF00912"/>
    </source>
</evidence>
<evidence type="ECO:0000256" key="4">
    <source>
        <dbReference type="ARBA" id="ARBA00022645"/>
    </source>
</evidence>
<evidence type="ECO:0000256" key="11">
    <source>
        <dbReference type="ARBA" id="ARBA00022984"/>
    </source>
</evidence>
<evidence type="ECO:0000256" key="12">
    <source>
        <dbReference type="ARBA" id="ARBA00022989"/>
    </source>
</evidence>
<feature type="domain" description="Penicillin-binding protein transpeptidase" evidence="19">
    <location>
        <begin position="334"/>
        <end position="606"/>
    </location>
</feature>
<dbReference type="PANTHER" id="PTHR32282">
    <property type="entry name" value="BINDING PROTEIN TRANSPEPTIDASE, PUTATIVE-RELATED"/>
    <property type="match status" value="1"/>
</dbReference>
<dbReference type="STRING" id="1314751.GCA_001591425_04556"/>
<dbReference type="AlphaFoldDB" id="A0A223KXS7"/>
<dbReference type="GO" id="GO:0006508">
    <property type="term" value="P:proteolysis"/>
    <property type="evidence" value="ECO:0007669"/>
    <property type="project" value="UniProtKB-KW"/>
</dbReference>
<dbReference type="NCBIfam" id="TIGR02074">
    <property type="entry name" value="PBP_1a_fam"/>
    <property type="match status" value="1"/>
</dbReference>
<keyword evidence="4" id="KW-0121">Carboxypeptidase</keyword>
<evidence type="ECO:0000256" key="7">
    <source>
        <dbReference type="ARBA" id="ARBA00022679"/>
    </source>
</evidence>
<keyword evidence="12 18" id="KW-1133">Transmembrane helix</keyword>
<dbReference type="PANTHER" id="PTHR32282:SF32">
    <property type="entry name" value="PENICILLIN-BINDING PROTEIN 2A"/>
    <property type="match status" value="1"/>
</dbReference>
<dbReference type="Gene3D" id="1.10.3810.10">
    <property type="entry name" value="Biosynthetic peptidoglycan transglycosylase-like"/>
    <property type="match status" value="1"/>
</dbReference>
<dbReference type="Proteomes" id="UP000215224">
    <property type="component" value="Chromosome"/>
</dbReference>
<evidence type="ECO:0000313" key="22">
    <source>
        <dbReference type="Proteomes" id="UP000215224"/>
    </source>
</evidence>
<dbReference type="SUPFAM" id="SSF53955">
    <property type="entry name" value="Lysozyme-like"/>
    <property type="match status" value="1"/>
</dbReference>
<dbReference type="GO" id="GO:0071555">
    <property type="term" value="P:cell wall organization"/>
    <property type="evidence" value="ECO:0007669"/>
    <property type="project" value="UniProtKB-KW"/>
</dbReference>
<evidence type="ECO:0000256" key="14">
    <source>
        <dbReference type="ARBA" id="ARBA00023268"/>
    </source>
</evidence>
<keyword evidence="14" id="KW-0511">Multifunctional enzyme</keyword>
<comment type="catalytic activity">
    <reaction evidence="16">
        <text>Preferential cleavage: (Ac)2-L-Lys-D-Ala-|-D-Ala. Also transpeptidation of peptidyl-alanyl moieties that are N-acyl substituents of D-alanine.</text>
        <dbReference type="EC" id="3.4.16.4"/>
    </reaction>
</comment>
<dbReference type="InterPro" id="IPR001460">
    <property type="entry name" value="PCN-bd_Tpept"/>
</dbReference>
<dbReference type="KEGG" id="bcoh:BC6307_04025"/>
<evidence type="ECO:0000256" key="2">
    <source>
        <dbReference type="ARBA" id="ARBA00007739"/>
    </source>
</evidence>
<evidence type="ECO:0000256" key="10">
    <source>
        <dbReference type="ARBA" id="ARBA00022960"/>
    </source>
</evidence>
<dbReference type="InterPro" id="IPR023346">
    <property type="entry name" value="Lysozyme-like_dom_sf"/>
</dbReference>
<dbReference type="GO" id="GO:0008955">
    <property type="term" value="F:peptidoglycan glycosyltransferase activity"/>
    <property type="evidence" value="ECO:0007669"/>
    <property type="project" value="UniProtKB-EC"/>
</dbReference>